<dbReference type="InParanoid" id="A0A507B289"/>
<keyword evidence="3" id="KW-0119">Carbohydrate metabolism</keyword>
<accession>A0A507B289</accession>
<dbReference type="PANTHER" id="PTHR33938:SF15">
    <property type="entry name" value="FERULOYL ESTERASE B-RELATED"/>
    <property type="match status" value="1"/>
</dbReference>
<sequence length="506" mass="55020">MLNMILTAAFVSLALLSGTATARPGCGVECADLETLQGLNLPGCTQFNATPVAASSLSIPQASINGGNKAAFCRVVGIIPYGPDGNNTLNFELWLPAKSNYDGRYVAVGNGGFAGSIDYVSMLQQLNNGHAVAGGDGGHPLSENGETKPGSYVAFFHDRSKVLTWIRDSIAMFTRPAKKLTSVYYGRSPKKMYYVGCSTGGAQGFALAQFHPRVFDGISAGCPGNWYSHLILSFLFNGVNSNRKGAFLSQDALNLISDSVIDECDAIDGVKDRVVSDPAKCPFDVTKLQCSGNQEPLVNNKTVCLTQPQIENVKEFYAGPKDSRNGKPVYPGFAPGSEGAWMFQESALYLQYGVPILQNLVFDNLSYDYTTFNWGSDVDMVDKKASPYIDHISPDLETFRKHGGKMLVTQGWADPFNSPYWPIEHREQLRGVSGDKLDDFFSLFMIPGGGHCGTSPPYPYVPSTYNTFERMVEWVEHGKVPEDLIGTQPADGSNTTVTLHPYPRPQ</sequence>
<evidence type="ECO:0000256" key="2">
    <source>
        <dbReference type="ARBA" id="ARBA00022487"/>
    </source>
</evidence>
<dbReference type="InterPro" id="IPR011118">
    <property type="entry name" value="Tannase/feruloyl_esterase"/>
</dbReference>
<comment type="similarity">
    <text evidence="1 10">Belongs to the tannase family.</text>
</comment>
<keyword evidence="7" id="KW-0106">Calcium</keyword>
<feature type="region of interest" description="Disordered" evidence="11">
    <location>
        <begin position="483"/>
        <end position="506"/>
    </location>
</feature>
<name>A0A507B289_9PEZI</name>
<keyword evidence="3" id="KW-0624">Polysaccharide degradation</keyword>
<evidence type="ECO:0000313" key="12">
    <source>
        <dbReference type="EMBL" id="TPX13847.1"/>
    </source>
</evidence>
<dbReference type="GO" id="GO:0046872">
    <property type="term" value="F:metal ion binding"/>
    <property type="evidence" value="ECO:0007669"/>
    <property type="project" value="UniProtKB-KW"/>
</dbReference>
<organism evidence="12 13">
    <name type="scientific">Thyridium curvatum</name>
    <dbReference type="NCBI Taxonomy" id="1093900"/>
    <lineage>
        <taxon>Eukaryota</taxon>
        <taxon>Fungi</taxon>
        <taxon>Dikarya</taxon>
        <taxon>Ascomycota</taxon>
        <taxon>Pezizomycotina</taxon>
        <taxon>Sordariomycetes</taxon>
        <taxon>Sordariomycetidae</taxon>
        <taxon>Thyridiales</taxon>
        <taxon>Thyridiaceae</taxon>
        <taxon>Thyridium</taxon>
    </lineage>
</organism>
<dbReference type="Pfam" id="PF07519">
    <property type="entry name" value="Tannase"/>
    <property type="match status" value="1"/>
</dbReference>
<keyword evidence="3" id="KW-0858">Xylan degradation</keyword>
<dbReference type="EMBL" id="SKBQ01000031">
    <property type="protein sequence ID" value="TPX13847.1"/>
    <property type="molecule type" value="Genomic_DNA"/>
</dbReference>
<dbReference type="OrthoDB" id="3039123at2759"/>
<keyword evidence="8" id="KW-1015">Disulfide bond</keyword>
<evidence type="ECO:0000256" key="10">
    <source>
        <dbReference type="RuleBase" id="RU361238"/>
    </source>
</evidence>
<evidence type="ECO:0000256" key="9">
    <source>
        <dbReference type="ARBA" id="ARBA00034075"/>
    </source>
</evidence>
<dbReference type="InterPro" id="IPR029058">
    <property type="entry name" value="AB_hydrolase_fold"/>
</dbReference>
<feature type="chain" id="PRO_5021511292" description="Carboxylic ester hydrolase" evidence="10">
    <location>
        <begin position="23"/>
        <end position="506"/>
    </location>
</feature>
<keyword evidence="2" id="KW-0719">Serine esterase</keyword>
<dbReference type="RefSeq" id="XP_030995558.1">
    <property type="nucleotide sequence ID" value="XM_031140352.1"/>
</dbReference>
<protein>
    <recommendedName>
        <fullName evidence="10">Carboxylic ester hydrolase</fullName>
        <ecNumber evidence="10">3.1.1.-</ecNumber>
    </recommendedName>
</protein>
<proteinExistence type="inferred from homology"/>
<dbReference type="Proteomes" id="UP000319257">
    <property type="component" value="Unassembled WGS sequence"/>
</dbReference>
<dbReference type="Gene3D" id="3.40.50.1820">
    <property type="entry name" value="alpha/beta hydrolase"/>
    <property type="match status" value="1"/>
</dbReference>
<evidence type="ECO:0000256" key="5">
    <source>
        <dbReference type="ARBA" id="ARBA00022729"/>
    </source>
</evidence>
<reference evidence="12 13" key="1">
    <citation type="submission" date="2019-06" db="EMBL/GenBank/DDBJ databases">
        <title>Draft genome sequence of the filamentous fungus Phialemoniopsis curvata isolated from diesel fuel.</title>
        <authorList>
            <person name="Varaljay V.A."/>
            <person name="Lyon W.J."/>
            <person name="Crouch A.L."/>
            <person name="Drake C.E."/>
            <person name="Hollomon J.M."/>
            <person name="Nadeau L.J."/>
            <person name="Nunn H.S."/>
            <person name="Stevenson B.S."/>
            <person name="Bojanowski C.L."/>
            <person name="Crookes-Goodson W.J."/>
        </authorList>
    </citation>
    <scope>NUCLEOTIDE SEQUENCE [LARGE SCALE GENOMIC DNA]</scope>
    <source>
        <strain evidence="12 13">D216</strain>
    </source>
</reference>
<evidence type="ECO:0000313" key="13">
    <source>
        <dbReference type="Proteomes" id="UP000319257"/>
    </source>
</evidence>
<keyword evidence="13" id="KW-1185">Reference proteome</keyword>
<keyword evidence="4" id="KW-0479">Metal-binding</keyword>
<comment type="caution">
    <text evidence="12">The sequence shown here is derived from an EMBL/GenBank/DDBJ whole genome shotgun (WGS) entry which is preliminary data.</text>
</comment>
<evidence type="ECO:0000256" key="4">
    <source>
        <dbReference type="ARBA" id="ARBA00022723"/>
    </source>
</evidence>
<evidence type="ECO:0000256" key="7">
    <source>
        <dbReference type="ARBA" id="ARBA00022837"/>
    </source>
</evidence>
<gene>
    <name evidence="12" type="ORF">E0L32_005791</name>
</gene>
<dbReference type="AlphaFoldDB" id="A0A507B289"/>
<comment type="catalytic activity">
    <reaction evidence="9">
        <text>feruloyl-polysaccharide + H2O = ferulate + polysaccharide.</text>
        <dbReference type="EC" id="3.1.1.73"/>
    </reaction>
</comment>
<keyword evidence="5 10" id="KW-0732">Signal</keyword>
<evidence type="ECO:0000256" key="6">
    <source>
        <dbReference type="ARBA" id="ARBA00022801"/>
    </source>
</evidence>
<dbReference type="GO" id="GO:0045493">
    <property type="term" value="P:xylan catabolic process"/>
    <property type="evidence" value="ECO:0007669"/>
    <property type="project" value="UniProtKB-KW"/>
</dbReference>
<dbReference type="GeneID" id="41973238"/>
<evidence type="ECO:0000256" key="8">
    <source>
        <dbReference type="ARBA" id="ARBA00023157"/>
    </source>
</evidence>
<evidence type="ECO:0000256" key="1">
    <source>
        <dbReference type="ARBA" id="ARBA00006249"/>
    </source>
</evidence>
<feature type="signal peptide" evidence="10">
    <location>
        <begin position="1"/>
        <end position="22"/>
    </location>
</feature>
<evidence type="ECO:0000256" key="3">
    <source>
        <dbReference type="ARBA" id="ARBA00022651"/>
    </source>
</evidence>
<evidence type="ECO:0000256" key="11">
    <source>
        <dbReference type="SAM" id="MobiDB-lite"/>
    </source>
</evidence>
<dbReference type="SUPFAM" id="SSF53474">
    <property type="entry name" value="alpha/beta-Hydrolases"/>
    <property type="match status" value="1"/>
</dbReference>
<dbReference type="EC" id="3.1.1.-" evidence="10"/>
<keyword evidence="6 10" id="KW-0378">Hydrolase</keyword>
<dbReference type="PANTHER" id="PTHR33938">
    <property type="entry name" value="FERULOYL ESTERASE B-RELATED"/>
    <property type="match status" value="1"/>
</dbReference>
<dbReference type="GO" id="GO:0030600">
    <property type="term" value="F:feruloyl esterase activity"/>
    <property type="evidence" value="ECO:0007669"/>
    <property type="project" value="UniProtKB-EC"/>
</dbReference>